<feature type="active site" description="Nucleophile" evidence="5">
    <location>
        <position position="38"/>
    </location>
</feature>
<comment type="catalytic activity">
    <reaction evidence="1 5">
        <text>uridine(55) in tRNA = pseudouridine(55) in tRNA</text>
        <dbReference type="Rhea" id="RHEA:42532"/>
        <dbReference type="Rhea" id="RHEA-COMP:10101"/>
        <dbReference type="Rhea" id="RHEA-COMP:10102"/>
        <dbReference type="ChEBI" id="CHEBI:65314"/>
        <dbReference type="ChEBI" id="CHEBI:65315"/>
        <dbReference type="EC" id="5.4.99.25"/>
    </reaction>
</comment>
<dbReference type="AlphaFoldDB" id="A0A0C1QPA8"/>
<evidence type="ECO:0000256" key="5">
    <source>
        <dbReference type="HAMAP-Rule" id="MF_01080"/>
    </source>
</evidence>
<evidence type="ECO:0000256" key="2">
    <source>
        <dbReference type="ARBA" id="ARBA00005642"/>
    </source>
</evidence>
<feature type="domain" description="Pseudouridine synthase II N-terminal" evidence="6">
    <location>
        <begin position="23"/>
        <end position="171"/>
    </location>
</feature>
<dbReference type="Pfam" id="PF16198">
    <property type="entry name" value="TruB_C_2"/>
    <property type="match status" value="1"/>
</dbReference>
<dbReference type="Gene3D" id="3.30.2350.10">
    <property type="entry name" value="Pseudouridine synthase"/>
    <property type="match status" value="1"/>
</dbReference>
<dbReference type="HAMAP" id="MF_01080">
    <property type="entry name" value="TruB_bact"/>
    <property type="match status" value="1"/>
</dbReference>
<reference evidence="8 9" key="1">
    <citation type="submission" date="2015-01" db="EMBL/GenBank/DDBJ databases">
        <title>Genome sequence of the anaerobic bacterium Geobacter soli GSS01, a dissimilatory Fe(III) reducer from soil.</title>
        <authorList>
            <person name="Yang G."/>
            <person name="Zhou S."/>
        </authorList>
    </citation>
    <scope>NUCLEOTIDE SEQUENCE [LARGE SCALE GENOMIC DNA]</scope>
    <source>
        <strain evidence="8 9">GSS01</strain>
    </source>
</reference>
<evidence type="ECO:0000256" key="3">
    <source>
        <dbReference type="ARBA" id="ARBA00022694"/>
    </source>
</evidence>
<dbReference type="PANTHER" id="PTHR13767:SF2">
    <property type="entry name" value="PSEUDOURIDYLATE SYNTHASE TRUB1"/>
    <property type="match status" value="1"/>
</dbReference>
<dbReference type="GO" id="GO:0031119">
    <property type="term" value="P:tRNA pseudouridine synthesis"/>
    <property type="evidence" value="ECO:0007669"/>
    <property type="project" value="UniProtKB-UniRule"/>
</dbReference>
<feature type="domain" description="tRNA pseudouridylate synthase B C-terminal" evidence="7">
    <location>
        <begin position="172"/>
        <end position="228"/>
    </location>
</feature>
<dbReference type="RefSeq" id="WP_039644972.1">
    <property type="nucleotide sequence ID" value="NZ_JXBL01000001.1"/>
</dbReference>
<dbReference type="NCBIfam" id="TIGR00431">
    <property type="entry name" value="TruB"/>
    <property type="match status" value="1"/>
</dbReference>
<proteinExistence type="inferred from homology"/>
<dbReference type="PANTHER" id="PTHR13767">
    <property type="entry name" value="TRNA-PSEUDOURIDINE SYNTHASE"/>
    <property type="match status" value="1"/>
</dbReference>
<gene>
    <name evidence="5" type="primary">truB</name>
    <name evidence="8" type="ORF">SE37_07190</name>
</gene>
<evidence type="ECO:0000259" key="6">
    <source>
        <dbReference type="Pfam" id="PF01509"/>
    </source>
</evidence>
<dbReference type="InterPro" id="IPR020103">
    <property type="entry name" value="PsdUridine_synth_cat_dom_sf"/>
</dbReference>
<keyword evidence="9" id="KW-1185">Reference proteome</keyword>
<sequence>MDGFIVIDKPAGLTSHDVVARVRRTLRQKKAGHTGTLDPFATGVLPVAVGEGTKAIPYLDESTKVYRATLMLGAATDTQDHTGQVVHAGDWQHLEPQTVRYVISSFTGKLSQLPPMFSALKRDGVPLYKLARTGREVEREPREIEIFSLVIDAIDLPLVTFTLSCSRGTYVRTLAHDMGERLGCGAHLTELRRLSSGLFDLDRAISLERLSALAEADSLADVLMSPSEALGHLQALPLTAQGAERVRRGITPGCEDVEHGAGTGVPAGTRLRLQRDGIVVAVAVALTGLWANDTKNLRLLRVFN</sequence>
<organism evidence="8 9">
    <name type="scientific">Geobacter soli</name>
    <dbReference type="NCBI Taxonomy" id="1510391"/>
    <lineage>
        <taxon>Bacteria</taxon>
        <taxon>Pseudomonadati</taxon>
        <taxon>Thermodesulfobacteriota</taxon>
        <taxon>Desulfuromonadia</taxon>
        <taxon>Geobacterales</taxon>
        <taxon>Geobacteraceae</taxon>
        <taxon>Geobacter</taxon>
    </lineage>
</organism>
<dbReference type="InterPro" id="IPR014780">
    <property type="entry name" value="tRNA_psdUridine_synth_TruB"/>
</dbReference>
<evidence type="ECO:0000313" key="8">
    <source>
        <dbReference type="EMBL" id="KIE42427.1"/>
    </source>
</evidence>
<keyword evidence="3 5" id="KW-0819">tRNA processing</keyword>
<dbReference type="InterPro" id="IPR032819">
    <property type="entry name" value="TruB_C"/>
</dbReference>
<dbReference type="Proteomes" id="UP000031433">
    <property type="component" value="Unassembled WGS sequence"/>
</dbReference>
<dbReference type="CDD" id="cd02573">
    <property type="entry name" value="PseudoU_synth_EcTruB"/>
    <property type="match status" value="1"/>
</dbReference>
<evidence type="ECO:0000259" key="7">
    <source>
        <dbReference type="Pfam" id="PF16198"/>
    </source>
</evidence>
<dbReference type="EC" id="5.4.99.25" evidence="5"/>
<evidence type="ECO:0000313" key="9">
    <source>
        <dbReference type="Proteomes" id="UP000031433"/>
    </source>
</evidence>
<dbReference type="EMBL" id="JXBL01000001">
    <property type="protein sequence ID" value="KIE42427.1"/>
    <property type="molecule type" value="Genomic_DNA"/>
</dbReference>
<dbReference type="Pfam" id="PF01509">
    <property type="entry name" value="TruB_N"/>
    <property type="match status" value="1"/>
</dbReference>
<protein>
    <recommendedName>
        <fullName evidence="5">tRNA pseudouridine synthase B</fullName>
        <ecNumber evidence="5">5.4.99.25</ecNumber>
    </recommendedName>
    <alternativeName>
        <fullName evidence="5">tRNA pseudouridine(55) synthase</fullName>
        <shortName evidence="5">Psi55 synthase</shortName>
    </alternativeName>
    <alternativeName>
        <fullName evidence="5">tRNA pseudouridylate synthase</fullName>
    </alternativeName>
    <alternativeName>
        <fullName evidence="5">tRNA-uridine isomerase</fullName>
    </alternativeName>
</protein>
<evidence type="ECO:0000256" key="1">
    <source>
        <dbReference type="ARBA" id="ARBA00000385"/>
    </source>
</evidence>
<comment type="similarity">
    <text evidence="2 5">Belongs to the pseudouridine synthase TruB family. Type 1 subfamily.</text>
</comment>
<comment type="caution">
    <text evidence="8">The sequence shown here is derived from an EMBL/GenBank/DDBJ whole genome shotgun (WGS) entry which is preliminary data.</text>
</comment>
<keyword evidence="4 5" id="KW-0413">Isomerase</keyword>
<name>A0A0C1QPA8_9BACT</name>
<dbReference type="GO" id="GO:0003723">
    <property type="term" value="F:RNA binding"/>
    <property type="evidence" value="ECO:0007669"/>
    <property type="project" value="InterPro"/>
</dbReference>
<dbReference type="InterPro" id="IPR002501">
    <property type="entry name" value="PsdUridine_synth_N"/>
</dbReference>
<accession>A0A0C1QPA8</accession>
<comment type="function">
    <text evidence="5">Responsible for synthesis of pseudouridine from uracil-55 in the psi GC loop of transfer RNAs.</text>
</comment>
<evidence type="ECO:0000256" key="4">
    <source>
        <dbReference type="ARBA" id="ARBA00023235"/>
    </source>
</evidence>
<dbReference type="SUPFAM" id="SSF55120">
    <property type="entry name" value="Pseudouridine synthase"/>
    <property type="match status" value="1"/>
</dbReference>
<dbReference type="GO" id="GO:1990481">
    <property type="term" value="P:mRNA pseudouridine synthesis"/>
    <property type="evidence" value="ECO:0007669"/>
    <property type="project" value="TreeGrafter"/>
</dbReference>
<dbReference type="GO" id="GO:0160148">
    <property type="term" value="F:tRNA pseudouridine(55) synthase activity"/>
    <property type="evidence" value="ECO:0007669"/>
    <property type="project" value="UniProtKB-EC"/>
</dbReference>